<evidence type="ECO:0000313" key="4">
    <source>
        <dbReference type="Proteomes" id="UP000504615"/>
    </source>
</evidence>
<proteinExistence type="predicted"/>
<dbReference type="InterPro" id="IPR027417">
    <property type="entry name" value="P-loop_NTPase"/>
</dbReference>
<keyword evidence="1" id="KW-0808">Transferase</keyword>
<dbReference type="InterPro" id="IPR000850">
    <property type="entry name" value="Adenylat/UMP-CMP_kin"/>
</dbReference>
<protein>
    <submittedName>
        <fullName evidence="5">Adenylate kinase 8</fullName>
    </submittedName>
</protein>
<reference evidence="5" key="1">
    <citation type="submission" date="2025-08" db="UniProtKB">
        <authorList>
            <consortium name="RefSeq"/>
        </authorList>
    </citation>
    <scope>IDENTIFICATION</scope>
</reference>
<gene>
    <name evidence="5" type="primary">LOC105425256</name>
</gene>
<dbReference type="RefSeq" id="XP_025073594.1">
    <property type="nucleotide sequence ID" value="XM_025217809.1"/>
</dbReference>
<dbReference type="SUPFAM" id="SSF47391">
    <property type="entry name" value="Dimerization-anchoring domain of cAMP-dependent PK regulatory subunit"/>
    <property type="match status" value="1"/>
</dbReference>
<evidence type="ECO:0000256" key="2">
    <source>
        <dbReference type="ARBA" id="ARBA00022741"/>
    </source>
</evidence>
<dbReference type="OrthoDB" id="522106at2759"/>
<dbReference type="SUPFAM" id="SSF52540">
    <property type="entry name" value="P-loop containing nucleoside triphosphate hydrolases"/>
    <property type="match status" value="1"/>
</dbReference>
<dbReference type="GO" id="GO:0006139">
    <property type="term" value="P:nucleobase-containing compound metabolic process"/>
    <property type="evidence" value="ECO:0007669"/>
    <property type="project" value="InterPro"/>
</dbReference>
<name>A0A8N1S3X4_9HYME</name>
<organism evidence="4 5">
    <name type="scientific">Pogonomyrmex barbatus</name>
    <name type="common">red harvester ant</name>
    <dbReference type="NCBI Taxonomy" id="144034"/>
    <lineage>
        <taxon>Eukaryota</taxon>
        <taxon>Metazoa</taxon>
        <taxon>Ecdysozoa</taxon>
        <taxon>Arthropoda</taxon>
        <taxon>Hexapoda</taxon>
        <taxon>Insecta</taxon>
        <taxon>Pterygota</taxon>
        <taxon>Neoptera</taxon>
        <taxon>Endopterygota</taxon>
        <taxon>Hymenoptera</taxon>
        <taxon>Apocrita</taxon>
        <taxon>Aculeata</taxon>
        <taxon>Formicoidea</taxon>
        <taxon>Formicidae</taxon>
        <taxon>Myrmicinae</taxon>
        <taxon>Pogonomyrmex</taxon>
    </lineage>
</organism>
<keyword evidence="3 5" id="KW-0418">Kinase</keyword>
<sequence length="453" mass="52675">MCDFIGVTKRPLTIPHDFVPYMEKHRLYEFFYELVTQLIIQQPEDPIVFMKQCVQHIIRKRDIPRVILIAPPNFDKTTFAEILQEKTGIRPVTLEDLHALSPTKVYYIPRNKKEARAIQYIGVIPTHVIQIILPSTEDKIQEKNDTRQCNYRRTLRDLREVYANFLIEVEAGTKTIQDLGKNCAELLKVKRHYGAPSLFRIVLIGPRGSGRRSLAKHISERFNLVYVDFNYILEQACLRETALSEMLRLCEHRCVQKFKSEAQIQIIEQYVLKSDCLKRGWILIGYPNTVEEFKLLDMISTPPNRVIVLKINTQICGEKIVNHQYDSIIGSEHSSTSCESFITDSYCKLDSYSKDYEDIIKQDVVILWEYKKNIEAIMQYAGETATIIDAMDEKKCVREKLEACLMRPAPSAKPRIPYLPIIDPMNIEFDPDDEPDPSIFDNIRAPEPTYFFI</sequence>
<dbReference type="GeneID" id="105425256"/>
<dbReference type="GO" id="GO:0019205">
    <property type="term" value="F:nucleobase-containing compound kinase activity"/>
    <property type="evidence" value="ECO:0007669"/>
    <property type="project" value="InterPro"/>
</dbReference>
<accession>A0A8N1S3X4</accession>
<keyword evidence="4" id="KW-1185">Reference proteome</keyword>
<dbReference type="Pfam" id="PF00406">
    <property type="entry name" value="ADK"/>
    <property type="match status" value="1"/>
</dbReference>
<evidence type="ECO:0000313" key="5">
    <source>
        <dbReference type="RefSeq" id="XP_025073594.1"/>
    </source>
</evidence>
<evidence type="ECO:0000256" key="3">
    <source>
        <dbReference type="ARBA" id="ARBA00022777"/>
    </source>
</evidence>
<evidence type="ECO:0000256" key="1">
    <source>
        <dbReference type="ARBA" id="ARBA00022679"/>
    </source>
</evidence>
<dbReference type="GO" id="GO:0005524">
    <property type="term" value="F:ATP binding"/>
    <property type="evidence" value="ECO:0007669"/>
    <property type="project" value="InterPro"/>
</dbReference>
<dbReference type="AlphaFoldDB" id="A0A8N1S3X4"/>
<dbReference type="PANTHER" id="PTHR23359">
    <property type="entry name" value="NUCLEOTIDE KINASE"/>
    <property type="match status" value="1"/>
</dbReference>
<keyword evidence="2" id="KW-0547">Nucleotide-binding</keyword>
<dbReference type="Gene3D" id="3.40.50.300">
    <property type="entry name" value="P-loop containing nucleotide triphosphate hydrolases"/>
    <property type="match status" value="1"/>
</dbReference>
<dbReference type="CDD" id="cd22979">
    <property type="entry name" value="DD_AK8"/>
    <property type="match status" value="1"/>
</dbReference>
<dbReference type="Proteomes" id="UP000504615">
    <property type="component" value="Unplaced"/>
</dbReference>